<dbReference type="Gene3D" id="2.170.270.10">
    <property type="entry name" value="SET domain"/>
    <property type="match status" value="1"/>
</dbReference>
<dbReference type="SMART" id="SM00317">
    <property type="entry name" value="SET"/>
    <property type="match status" value="1"/>
</dbReference>
<organism evidence="10 11">
    <name type="scientific">Cyclospora cayetanensis</name>
    <dbReference type="NCBI Taxonomy" id="88456"/>
    <lineage>
        <taxon>Eukaryota</taxon>
        <taxon>Sar</taxon>
        <taxon>Alveolata</taxon>
        <taxon>Apicomplexa</taxon>
        <taxon>Conoidasida</taxon>
        <taxon>Coccidia</taxon>
        <taxon>Eucoccidiorida</taxon>
        <taxon>Eimeriorina</taxon>
        <taxon>Eimeriidae</taxon>
        <taxon>Cyclospora</taxon>
    </lineage>
</organism>
<evidence type="ECO:0000256" key="3">
    <source>
        <dbReference type="ARBA" id="ARBA00022454"/>
    </source>
</evidence>
<evidence type="ECO:0000256" key="7">
    <source>
        <dbReference type="ARBA" id="ARBA00023242"/>
    </source>
</evidence>
<dbReference type="EMBL" id="JROU02001628">
    <property type="protein sequence ID" value="OEH75804.1"/>
    <property type="molecule type" value="Genomic_DNA"/>
</dbReference>
<feature type="domain" description="SET" evidence="9">
    <location>
        <begin position="1"/>
        <end position="102"/>
    </location>
</feature>
<comment type="subcellular location">
    <subcellularLocation>
        <location evidence="2">Chromosome</location>
    </subcellularLocation>
    <subcellularLocation>
        <location evidence="1">Nucleus</location>
    </subcellularLocation>
</comment>
<reference evidence="10 11" key="1">
    <citation type="journal article" date="2016" name="BMC Genomics">
        <title>Comparative genomics reveals Cyclospora cayetanensis possesses coccidia-like metabolism and invasion components but unique surface antigens.</title>
        <authorList>
            <person name="Liu S."/>
            <person name="Wang L."/>
            <person name="Zheng H."/>
            <person name="Xu Z."/>
            <person name="Roellig D.M."/>
            <person name="Li N."/>
            <person name="Frace M.A."/>
            <person name="Tang K."/>
            <person name="Arrowood M.J."/>
            <person name="Moss D.M."/>
            <person name="Zhang L."/>
            <person name="Feng Y."/>
            <person name="Xiao L."/>
        </authorList>
    </citation>
    <scope>NUCLEOTIDE SEQUENCE [LARGE SCALE GENOMIC DNA]</scope>
    <source>
        <strain evidence="10 11">CHN_HEN01</strain>
    </source>
</reference>
<dbReference type="GO" id="GO:0008168">
    <property type="term" value="F:methyltransferase activity"/>
    <property type="evidence" value="ECO:0007669"/>
    <property type="project" value="UniProtKB-KW"/>
</dbReference>
<keyword evidence="7" id="KW-0539">Nucleus</keyword>
<dbReference type="VEuPathDB" id="ToxoDB:cyc_08446"/>
<evidence type="ECO:0000256" key="6">
    <source>
        <dbReference type="ARBA" id="ARBA00022691"/>
    </source>
</evidence>
<feature type="compositionally biased region" description="Basic and acidic residues" evidence="8">
    <location>
        <begin position="159"/>
        <end position="171"/>
    </location>
</feature>
<dbReference type="InterPro" id="IPR050777">
    <property type="entry name" value="SET2_Histone-Lys_MeTrsfase"/>
</dbReference>
<keyword evidence="11" id="KW-1185">Reference proteome</keyword>
<dbReference type="GO" id="GO:0032259">
    <property type="term" value="P:methylation"/>
    <property type="evidence" value="ECO:0007669"/>
    <property type="project" value="UniProtKB-KW"/>
</dbReference>
<keyword evidence="3" id="KW-0158">Chromosome</keyword>
<dbReference type="Proteomes" id="UP000095192">
    <property type="component" value="Unassembled WGS sequence"/>
</dbReference>
<feature type="region of interest" description="Disordered" evidence="8">
    <location>
        <begin position="151"/>
        <end position="171"/>
    </location>
</feature>
<name>A0A1D3CX74_9EIME</name>
<comment type="caution">
    <text evidence="10">The sequence shown here is derived from an EMBL/GenBank/DDBJ whole genome shotgun (WGS) entry which is preliminary data.</text>
</comment>
<dbReference type="Pfam" id="PF00856">
    <property type="entry name" value="SET"/>
    <property type="match status" value="1"/>
</dbReference>
<dbReference type="InterPro" id="IPR001214">
    <property type="entry name" value="SET_dom"/>
</dbReference>
<keyword evidence="5" id="KW-0808">Transferase</keyword>
<evidence type="ECO:0000313" key="11">
    <source>
        <dbReference type="Proteomes" id="UP000095192"/>
    </source>
</evidence>
<dbReference type="InParanoid" id="A0A1D3CX74"/>
<evidence type="ECO:0000256" key="2">
    <source>
        <dbReference type="ARBA" id="ARBA00004286"/>
    </source>
</evidence>
<keyword evidence="6" id="KW-0949">S-adenosyl-L-methionine</keyword>
<gene>
    <name evidence="10" type="ORF">cyc_08446</name>
</gene>
<dbReference type="GO" id="GO:0005694">
    <property type="term" value="C:chromosome"/>
    <property type="evidence" value="ECO:0007669"/>
    <property type="project" value="UniProtKB-SubCell"/>
</dbReference>
<keyword evidence="4" id="KW-0489">Methyltransferase</keyword>
<evidence type="ECO:0000256" key="5">
    <source>
        <dbReference type="ARBA" id="ARBA00022679"/>
    </source>
</evidence>
<accession>A0A1D3CX74</accession>
<dbReference type="PROSITE" id="PS50280">
    <property type="entry name" value="SET"/>
    <property type="match status" value="1"/>
</dbReference>
<evidence type="ECO:0000313" key="10">
    <source>
        <dbReference type="EMBL" id="OEH75804.1"/>
    </source>
</evidence>
<proteinExistence type="predicted"/>
<dbReference type="SUPFAM" id="SSF82199">
    <property type="entry name" value="SET domain"/>
    <property type="match status" value="1"/>
</dbReference>
<evidence type="ECO:0000259" key="9">
    <source>
        <dbReference type="PROSITE" id="PS50280"/>
    </source>
</evidence>
<dbReference type="InterPro" id="IPR046341">
    <property type="entry name" value="SET_dom_sf"/>
</dbReference>
<dbReference type="GO" id="GO:0005634">
    <property type="term" value="C:nucleus"/>
    <property type="evidence" value="ECO:0007669"/>
    <property type="project" value="UniProtKB-SubCell"/>
</dbReference>
<dbReference type="AlphaFoldDB" id="A0A1D3CX74"/>
<evidence type="ECO:0000256" key="4">
    <source>
        <dbReference type="ARBA" id="ARBA00022603"/>
    </source>
</evidence>
<sequence>MPLVEYAGEVYIHPKTKRYPPPQLAEIREARYDWQHGNCYCFAVEETLCTRYVDATDMGNLARYINHCCEPNAESVLLGDSVVGISALRDIVSGEEVFYDYQLPNTRSEEQGDYMAACEHPKKCPRWHQQHGIHFTKFFLTETFFKKVTTTQHSGEAPVMKEETRQQADRH</sequence>
<dbReference type="PANTHER" id="PTHR22884">
    <property type="entry name" value="SET DOMAIN PROTEINS"/>
    <property type="match status" value="1"/>
</dbReference>
<protein>
    <submittedName>
        <fullName evidence="10">Set domain-containing protein</fullName>
    </submittedName>
</protein>
<evidence type="ECO:0000256" key="8">
    <source>
        <dbReference type="SAM" id="MobiDB-lite"/>
    </source>
</evidence>
<evidence type="ECO:0000256" key="1">
    <source>
        <dbReference type="ARBA" id="ARBA00004123"/>
    </source>
</evidence>